<dbReference type="GO" id="GO:0000731">
    <property type="term" value="P:DNA synthesis involved in DNA repair"/>
    <property type="evidence" value="ECO:0007669"/>
    <property type="project" value="TreeGrafter"/>
</dbReference>
<evidence type="ECO:0000256" key="6">
    <source>
        <dbReference type="SAM" id="MobiDB-lite"/>
    </source>
</evidence>
<dbReference type="RefSeq" id="WP_202689354.1">
    <property type="nucleotide sequence ID" value="NZ_JAESVN010000006.1"/>
</dbReference>
<dbReference type="SMART" id="SM00382">
    <property type="entry name" value="AAA"/>
    <property type="match status" value="1"/>
</dbReference>
<sequence>MADLFDQIPDDGPKAEGPRPLADRLRPRRLSEVVGQSKVLSPEGPLGAMLGAGSLSSLILWGPPGVGKTTIARLLADETDLAFVQISAIFTGVPDLRKVFEAAKLRRRNGQGTLLFVDEIHRFNKAQQDGFLPHMEDGTILLVGATTENPSFELNAALLSRAQVIVLERLTLADLELLAQRAEQELGRALPLKGEAREAMLEMADGDGRALLNLIEQVAAWKVDSPQTREALATRLMRRAAKYDKSGEEHYNLISALHKSVRGSDPDAALYWFARMLEGGEDPRFLARRLTRMAVEDVGLADPQAQSVCLESWETYERLGSPEGELALAQAVVYLALAPKSNGVYTAYKAARALARDTGSKMPPAHILNAPTRLMKDIGYGADYAYDHNAEDGFSGQNYFPDGLRRPVLYAPPERGFERELKKRIDYFAKLRAKRQGE</sequence>
<dbReference type="PANTHER" id="PTHR13779">
    <property type="entry name" value="WERNER HELICASE-INTERACTING PROTEIN 1 FAMILY MEMBER"/>
    <property type="match status" value="1"/>
</dbReference>
<dbReference type="Proteomes" id="UP000648908">
    <property type="component" value="Unassembled WGS sequence"/>
</dbReference>
<evidence type="ECO:0000256" key="4">
    <source>
        <dbReference type="ARBA" id="ARBA00022741"/>
    </source>
</evidence>
<dbReference type="CDD" id="cd18139">
    <property type="entry name" value="HLD_clamp_RarA"/>
    <property type="match status" value="1"/>
</dbReference>
<dbReference type="Gene3D" id="1.10.3710.10">
    <property type="entry name" value="DNA polymerase III clamp loader subunits, C-terminal domain"/>
    <property type="match status" value="1"/>
</dbReference>
<dbReference type="InterPro" id="IPR051314">
    <property type="entry name" value="AAA_ATPase_RarA/MGS1/WRNIP1"/>
</dbReference>
<dbReference type="SUPFAM" id="SSF52540">
    <property type="entry name" value="P-loop containing nucleoside triphosphate hydrolases"/>
    <property type="match status" value="1"/>
</dbReference>
<keyword evidence="9" id="KW-1185">Reference proteome</keyword>
<dbReference type="FunFam" id="1.20.272.10:FF:000001">
    <property type="entry name" value="Putative AAA family ATPase"/>
    <property type="match status" value="1"/>
</dbReference>
<dbReference type="GO" id="GO:0006261">
    <property type="term" value="P:DNA-templated DNA replication"/>
    <property type="evidence" value="ECO:0007669"/>
    <property type="project" value="TreeGrafter"/>
</dbReference>
<evidence type="ECO:0000256" key="5">
    <source>
        <dbReference type="ARBA" id="ARBA00022840"/>
    </source>
</evidence>
<dbReference type="InterPro" id="IPR003959">
    <property type="entry name" value="ATPase_AAA_core"/>
</dbReference>
<comment type="caution">
    <text evidence="8">The sequence shown here is derived from an EMBL/GenBank/DDBJ whole genome shotgun (WGS) entry which is preliminary data.</text>
</comment>
<dbReference type="GO" id="GO:0003677">
    <property type="term" value="F:DNA binding"/>
    <property type="evidence" value="ECO:0007669"/>
    <property type="project" value="InterPro"/>
</dbReference>
<dbReference type="InterPro" id="IPR027417">
    <property type="entry name" value="P-loop_NTPase"/>
</dbReference>
<dbReference type="GO" id="GO:0017116">
    <property type="term" value="F:single-stranded DNA helicase activity"/>
    <property type="evidence" value="ECO:0007669"/>
    <property type="project" value="TreeGrafter"/>
</dbReference>
<protein>
    <recommendedName>
        <fullName evidence="3">Replication-associated recombination protein A</fullName>
    </recommendedName>
</protein>
<dbReference type="FunFam" id="3.40.50.300:FF:000345">
    <property type="entry name" value="AAA family ATPase"/>
    <property type="match status" value="1"/>
</dbReference>
<dbReference type="InterPro" id="IPR032423">
    <property type="entry name" value="AAA_assoc_2"/>
</dbReference>
<dbReference type="AlphaFoldDB" id="A0A8K0Y106"/>
<dbReference type="Pfam" id="PF16193">
    <property type="entry name" value="AAA_assoc_2"/>
    <property type="match status" value="1"/>
</dbReference>
<dbReference type="Gene3D" id="3.40.50.300">
    <property type="entry name" value="P-loop containing nucleotide triphosphate hydrolases"/>
    <property type="match status" value="1"/>
</dbReference>
<evidence type="ECO:0000256" key="3">
    <source>
        <dbReference type="ARBA" id="ARBA00020776"/>
    </source>
</evidence>
<dbReference type="Pfam" id="PF12002">
    <property type="entry name" value="MgsA_C"/>
    <property type="match status" value="1"/>
</dbReference>
<keyword evidence="5" id="KW-0067">ATP-binding</keyword>
<dbReference type="CDD" id="cd00009">
    <property type="entry name" value="AAA"/>
    <property type="match status" value="1"/>
</dbReference>
<organism evidence="8 9">
    <name type="scientific">Szabonella alba</name>
    <dbReference type="NCBI Taxonomy" id="2804194"/>
    <lineage>
        <taxon>Bacteria</taxon>
        <taxon>Pseudomonadati</taxon>
        <taxon>Pseudomonadota</taxon>
        <taxon>Alphaproteobacteria</taxon>
        <taxon>Rhodobacterales</taxon>
        <taxon>Paracoccaceae</taxon>
        <taxon>Szabonella</taxon>
    </lineage>
</organism>
<comment type="similarity">
    <text evidence="2">Belongs to the AAA ATPase family. RarA/MGS1/WRNIP1 subfamily.</text>
</comment>
<dbReference type="GO" id="GO:0005524">
    <property type="term" value="F:ATP binding"/>
    <property type="evidence" value="ECO:0007669"/>
    <property type="project" value="UniProtKB-KW"/>
</dbReference>
<reference evidence="8" key="1">
    <citation type="submission" date="2021-01" db="EMBL/GenBank/DDBJ databases">
        <title>Tabrizicola alba sp. nov. a motile alkaliphilic bacterium isolated from a soda lake.</title>
        <authorList>
            <person name="Szuroczki S."/>
            <person name="Abbaszade G."/>
            <person name="Schumann P."/>
            <person name="Toth E."/>
        </authorList>
    </citation>
    <scope>NUCLEOTIDE SEQUENCE</scope>
    <source>
        <strain evidence="8">DMG-N-6</strain>
    </source>
</reference>
<dbReference type="SUPFAM" id="SSF48019">
    <property type="entry name" value="post-AAA+ oligomerization domain-like"/>
    <property type="match status" value="1"/>
</dbReference>
<dbReference type="GO" id="GO:0008047">
    <property type="term" value="F:enzyme activator activity"/>
    <property type="evidence" value="ECO:0007669"/>
    <property type="project" value="TreeGrafter"/>
</dbReference>
<dbReference type="EMBL" id="JAESVN010000006">
    <property type="protein sequence ID" value="MBL4918361.1"/>
    <property type="molecule type" value="Genomic_DNA"/>
</dbReference>
<evidence type="ECO:0000256" key="2">
    <source>
        <dbReference type="ARBA" id="ARBA00008959"/>
    </source>
</evidence>
<gene>
    <name evidence="8" type="ORF">JL811_14125</name>
</gene>
<evidence type="ECO:0000259" key="7">
    <source>
        <dbReference type="SMART" id="SM00382"/>
    </source>
</evidence>
<feature type="compositionally biased region" description="Basic and acidic residues" evidence="6">
    <location>
        <begin position="11"/>
        <end position="22"/>
    </location>
</feature>
<dbReference type="PANTHER" id="PTHR13779:SF7">
    <property type="entry name" value="ATPASE WRNIP1"/>
    <property type="match status" value="1"/>
</dbReference>
<accession>A0A8K0Y106</accession>
<keyword evidence="4" id="KW-0547">Nucleotide-binding</keyword>
<dbReference type="InterPro" id="IPR008921">
    <property type="entry name" value="DNA_pol3_clamp-load_cplx_C"/>
</dbReference>
<evidence type="ECO:0000256" key="1">
    <source>
        <dbReference type="ARBA" id="ARBA00002393"/>
    </source>
</evidence>
<evidence type="ECO:0000313" key="8">
    <source>
        <dbReference type="EMBL" id="MBL4918361.1"/>
    </source>
</evidence>
<comment type="function">
    <text evidence="1">DNA-dependent ATPase that plays important roles in cellular responses to stalled DNA replication processes.</text>
</comment>
<proteinExistence type="inferred from homology"/>
<evidence type="ECO:0000313" key="9">
    <source>
        <dbReference type="Proteomes" id="UP000648908"/>
    </source>
</evidence>
<dbReference type="InterPro" id="IPR021886">
    <property type="entry name" value="MgsA_C"/>
</dbReference>
<dbReference type="InterPro" id="IPR003593">
    <property type="entry name" value="AAA+_ATPase"/>
</dbReference>
<feature type="region of interest" description="Disordered" evidence="6">
    <location>
        <begin position="1"/>
        <end position="22"/>
    </location>
</feature>
<name>A0A8K0Y106_9RHOB</name>
<dbReference type="Gene3D" id="1.20.272.10">
    <property type="match status" value="1"/>
</dbReference>
<dbReference type="Pfam" id="PF00004">
    <property type="entry name" value="AAA"/>
    <property type="match status" value="1"/>
</dbReference>
<feature type="domain" description="AAA+ ATPase" evidence="7">
    <location>
        <begin position="54"/>
        <end position="171"/>
    </location>
</feature>
<dbReference type="GO" id="GO:0016887">
    <property type="term" value="F:ATP hydrolysis activity"/>
    <property type="evidence" value="ECO:0007669"/>
    <property type="project" value="InterPro"/>
</dbReference>